<feature type="region of interest" description="Disordered" evidence="1">
    <location>
        <begin position="111"/>
        <end position="130"/>
    </location>
</feature>
<proteinExistence type="predicted"/>
<comment type="caution">
    <text evidence="2">The sequence shown here is derived from an EMBL/GenBank/DDBJ whole genome shotgun (WGS) entry which is preliminary data.</text>
</comment>
<evidence type="ECO:0000313" key="3">
    <source>
        <dbReference type="Proteomes" id="UP001189429"/>
    </source>
</evidence>
<sequence length="168" mass="16553">MDPLAAAVAGSVLAPGLVPCAPRVPALDLAAVAAGRGRTSKPEAEPCCQDHPPRKEVVRSAPQQRGPGLGAPALQRFPGHVLKGLAAWHPQERCPATESLLFPGLTVASPRRAGGGRGGGGGKAAPRGSATSAAMAADAWARVRGLEGPGAAANVGSWTAGAARVGGA</sequence>
<reference evidence="2" key="1">
    <citation type="submission" date="2023-10" db="EMBL/GenBank/DDBJ databases">
        <authorList>
            <person name="Chen Y."/>
            <person name="Shah S."/>
            <person name="Dougan E. K."/>
            <person name="Thang M."/>
            <person name="Chan C."/>
        </authorList>
    </citation>
    <scope>NUCLEOTIDE SEQUENCE [LARGE SCALE GENOMIC DNA]</scope>
</reference>
<organism evidence="2 3">
    <name type="scientific">Prorocentrum cordatum</name>
    <dbReference type="NCBI Taxonomy" id="2364126"/>
    <lineage>
        <taxon>Eukaryota</taxon>
        <taxon>Sar</taxon>
        <taxon>Alveolata</taxon>
        <taxon>Dinophyceae</taxon>
        <taxon>Prorocentrales</taxon>
        <taxon>Prorocentraceae</taxon>
        <taxon>Prorocentrum</taxon>
    </lineage>
</organism>
<gene>
    <name evidence="2" type="ORF">PCOR1329_LOCUS12</name>
</gene>
<evidence type="ECO:0000256" key="1">
    <source>
        <dbReference type="SAM" id="MobiDB-lite"/>
    </source>
</evidence>
<name>A0ABN9P692_9DINO</name>
<protein>
    <submittedName>
        <fullName evidence="2">Uncharacterized protein</fullName>
    </submittedName>
</protein>
<dbReference type="Proteomes" id="UP001189429">
    <property type="component" value="Unassembled WGS sequence"/>
</dbReference>
<evidence type="ECO:0000313" key="2">
    <source>
        <dbReference type="EMBL" id="CAK0788040.1"/>
    </source>
</evidence>
<accession>A0ABN9P692</accession>
<feature type="compositionally biased region" description="Gly residues" evidence="1">
    <location>
        <begin position="113"/>
        <end position="123"/>
    </location>
</feature>
<keyword evidence="3" id="KW-1185">Reference proteome</keyword>
<dbReference type="EMBL" id="CAUYUJ010000001">
    <property type="protein sequence ID" value="CAK0788040.1"/>
    <property type="molecule type" value="Genomic_DNA"/>
</dbReference>